<reference evidence="8" key="1">
    <citation type="submission" date="2023-07" db="EMBL/GenBank/DDBJ databases">
        <title>Sorghum-associated microbial communities from plants grown in Nebraska, USA.</title>
        <authorList>
            <person name="Schachtman D."/>
        </authorList>
    </citation>
    <scope>NUCLEOTIDE SEQUENCE</scope>
    <source>
        <strain evidence="8">1457</strain>
    </source>
</reference>
<evidence type="ECO:0000256" key="4">
    <source>
        <dbReference type="ARBA" id="ARBA00023136"/>
    </source>
</evidence>
<feature type="transmembrane region" description="Helical" evidence="5">
    <location>
        <begin position="357"/>
        <end position="376"/>
    </location>
</feature>
<evidence type="ECO:0000256" key="1">
    <source>
        <dbReference type="ARBA" id="ARBA00004141"/>
    </source>
</evidence>
<evidence type="ECO:0000256" key="5">
    <source>
        <dbReference type="SAM" id="Phobius"/>
    </source>
</evidence>
<feature type="domain" description="Major facilitator superfamily (MFS) profile" evidence="7">
    <location>
        <begin position="15"/>
        <end position="495"/>
    </location>
</feature>
<evidence type="ECO:0000313" key="8">
    <source>
        <dbReference type="EMBL" id="MDR6704836.1"/>
    </source>
</evidence>
<dbReference type="PANTHER" id="PTHR42718">
    <property type="entry name" value="MAJOR FACILITATOR SUPERFAMILY MULTIDRUG TRANSPORTER MFSC"/>
    <property type="match status" value="1"/>
</dbReference>
<feature type="signal peptide" evidence="6">
    <location>
        <begin position="1"/>
        <end position="36"/>
    </location>
</feature>
<proteinExistence type="predicted"/>
<gene>
    <name evidence="8" type="ORF">J2W61_004711</name>
</gene>
<feature type="transmembrane region" description="Helical" evidence="5">
    <location>
        <begin position="50"/>
        <end position="69"/>
    </location>
</feature>
<feature type="transmembrane region" description="Helical" evidence="5">
    <location>
        <begin position="267"/>
        <end position="287"/>
    </location>
</feature>
<keyword evidence="3 5" id="KW-1133">Transmembrane helix</keyword>
<evidence type="ECO:0000256" key="6">
    <source>
        <dbReference type="SAM" id="SignalP"/>
    </source>
</evidence>
<feature type="transmembrane region" description="Helical" evidence="5">
    <location>
        <begin position="81"/>
        <end position="104"/>
    </location>
</feature>
<feature type="transmembrane region" description="Helical" evidence="5">
    <location>
        <begin position="299"/>
        <end position="324"/>
    </location>
</feature>
<feature type="transmembrane region" description="Helical" evidence="5">
    <location>
        <begin position="397"/>
        <end position="421"/>
    </location>
</feature>
<dbReference type="GO" id="GO:0022857">
    <property type="term" value="F:transmembrane transporter activity"/>
    <property type="evidence" value="ECO:0007669"/>
    <property type="project" value="InterPro"/>
</dbReference>
<dbReference type="PROSITE" id="PS50850">
    <property type="entry name" value="MFS"/>
    <property type="match status" value="1"/>
</dbReference>
<dbReference type="Gene3D" id="1.20.1250.20">
    <property type="entry name" value="MFS general substrate transporter like domains"/>
    <property type="match status" value="1"/>
</dbReference>
<evidence type="ECO:0000313" key="9">
    <source>
        <dbReference type="Proteomes" id="UP001265315"/>
    </source>
</evidence>
<feature type="transmembrane region" description="Helical" evidence="5">
    <location>
        <begin position="140"/>
        <end position="161"/>
    </location>
</feature>
<accession>A0AAW8M0T1</accession>
<feature type="chain" id="PRO_5043600227" evidence="6">
    <location>
        <begin position="37"/>
        <end position="515"/>
    </location>
</feature>
<dbReference type="GO" id="GO:0016020">
    <property type="term" value="C:membrane"/>
    <property type="evidence" value="ECO:0007669"/>
    <property type="project" value="UniProtKB-SubCell"/>
</dbReference>
<dbReference type="Pfam" id="PF07690">
    <property type="entry name" value="MFS_1"/>
    <property type="match status" value="1"/>
</dbReference>
<evidence type="ECO:0000259" key="7">
    <source>
        <dbReference type="PROSITE" id="PS50850"/>
    </source>
</evidence>
<sequence>MTDISRKTPTSRHSVLAAVCLAALTLPLSFSAGAVATPAIAQDLGGSPEALTWITNAFMLTFGSLLMAAGALADKFGRRRVFLTGLLVFVGFSCALGLANAVWLIDTLRACQGVGAAAALAGGTAALAQEFDGHARTRAFGLLGTTFGVGLALGPLVTGVLIETVGWRSIFLAGGLIGLLALVLGPPRMRETVDPEAASLDWMGTACFTLMLTLFTVAMIELPSLDAAELAIFSLGFVISLAAFILVEIRAPRPMLDLSLFRYPRFIGVQLLPVATCACFVVLLVIIPLRLIGIEKYDVITAGVLMLGLSAPMLIMPFMATILARQISPGILSAAGLLIAAAGLVWLAHIAGNDGSLLVLPMIMIGIGAGLPWGLMDGLSVSVVPMERAGMATGIFSTVRVAGEGIALAIVSAILSGLIAAELGRATGLSSEVLKDIGQRLAVGDLVSAGALSPEIRTSNLQDAYQAAFTTLCWWLAAITSICAITIAVLLPRRPGITGNAVQQEAARFEGGLSK</sequence>
<feature type="transmembrane region" description="Helical" evidence="5">
    <location>
        <begin position="110"/>
        <end position="128"/>
    </location>
</feature>
<dbReference type="AlphaFoldDB" id="A0AAW8M0T1"/>
<feature type="transmembrane region" description="Helical" evidence="5">
    <location>
        <begin position="467"/>
        <end position="491"/>
    </location>
</feature>
<evidence type="ECO:0000256" key="2">
    <source>
        <dbReference type="ARBA" id="ARBA00022692"/>
    </source>
</evidence>
<keyword evidence="6" id="KW-0732">Signal</keyword>
<evidence type="ECO:0000256" key="3">
    <source>
        <dbReference type="ARBA" id="ARBA00022989"/>
    </source>
</evidence>
<organism evidence="8 9">
    <name type="scientific">Agrobacterium tumefaciens</name>
    <dbReference type="NCBI Taxonomy" id="358"/>
    <lineage>
        <taxon>Bacteria</taxon>
        <taxon>Pseudomonadati</taxon>
        <taxon>Pseudomonadota</taxon>
        <taxon>Alphaproteobacteria</taxon>
        <taxon>Hyphomicrobiales</taxon>
        <taxon>Rhizobiaceae</taxon>
        <taxon>Rhizobium/Agrobacterium group</taxon>
        <taxon>Agrobacterium</taxon>
        <taxon>Agrobacterium tumefaciens complex</taxon>
    </lineage>
</organism>
<name>A0AAW8M0T1_AGRTU</name>
<keyword evidence="2 5" id="KW-0812">Transmembrane</keyword>
<dbReference type="InterPro" id="IPR005829">
    <property type="entry name" value="Sugar_transporter_CS"/>
</dbReference>
<feature type="transmembrane region" description="Helical" evidence="5">
    <location>
        <begin position="167"/>
        <end position="185"/>
    </location>
</feature>
<dbReference type="Proteomes" id="UP001265315">
    <property type="component" value="Unassembled WGS sequence"/>
</dbReference>
<dbReference type="InterPro" id="IPR020846">
    <property type="entry name" value="MFS_dom"/>
</dbReference>
<dbReference type="CDD" id="cd17321">
    <property type="entry name" value="MFS_MMR_MDR_like"/>
    <property type="match status" value="1"/>
</dbReference>
<protein>
    <submittedName>
        <fullName evidence="8">MFS family permease</fullName>
    </submittedName>
</protein>
<dbReference type="SUPFAM" id="SSF103473">
    <property type="entry name" value="MFS general substrate transporter"/>
    <property type="match status" value="1"/>
</dbReference>
<dbReference type="InterPro" id="IPR011701">
    <property type="entry name" value="MFS"/>
</dbReference>
<dbReference type="PROSITE" id="PS00216">
    <property type="entry name" value="SUGAR_TRANSPORT_1"/>
    <property type="match status" value="1"/>
</dbReference>
<dbReference type="EMBL" id="JAVDSW010000006">
    <property type="protein sequence ID" value="MDR6704836.1"/>
    <property type="molecule type" value="Genomic_DNA"/>
</dbReference>
<dbReference type="InterPro" id="IPR036259">
    <property type="entry name" value="MFS_trans_sf"/>
</dbReference>
<feature type="transmembrane region" description="Helical" evidence="5">
    <location>
        <begin position="197"/>
        <end position="218"/>
    </location>
</feature>
<comment type="subcellular location">
    <subcellularLocation>
        <location evidence="1">Membrane</location>
        <topology evidence="1">Multi-pass membrane protein</topology>
    </subcellularLocation>
</comment>
<feature type="transmembrane region" description="Helical" evidence="5">
    <location>
        <begin position="331"/>
        <end position="351"/>
    </location>
</feature>
<feature type="transmembrane region" description="Helical" evidence="5">
    <location>
        <begin position="230"/>
        <end position="247"/>
    </location>
</feature>
<dbReference type="RefSeq" id="WP_236760299.1">
    <property type="nucleotide sequence ID" value="NZ_JAGIPM010000007.1"/>
</dbReference>
<keyword evidence="4 5" id="KW-0472">Membrane</keyword>
<dbReference type="Gene3D" id="1.20.1720.10">
    <property type="entry name" value="Multidrug resistance protein D"/>
    <property type="match status" value="1"/>
</dbReference>
<comment type="caution">
    <text evidence="8">The sequence shown here is derived from an EMBL/GenBank/DDBJ whole genome shotgun (WGS) entry which is preliminary data.</text>
</comment>
<dbReference type="PANTHER" id="PTHR42718:SF49">
    <property type="entry name" value="EXPORT PROTEIN"/>
    <property type="match status" value="1"/>
</dbReference>